<accession>Q75J47</accession>
<name>Q75J47_ORYSJ</name>
<feature type="compositionally biased region" description="Basic and acidic residues" evidence="1">
    <location>
        <begin position="78"/>
        <end position="103"/>
    </location>
</feature>
<dbReference type="EMBL" id="AC120505">
    <property type="protein sequence ID" value="AAR01747.1"/>
    <property type="molecule type" value="Genomic_DNA"/>
</dbReference>
<dbReference type="Proteomes" id="UP000000763">
    <property type="component" value="Chromosome 3"/>
</dbReference>
<sequence length="188" mass="19713">MVERPQQRRPSVFPSDTHPGKWSPSEGVRGGGRNGDGRSSTPAIREGGGGGLSQEAVVDLVTATDGAPATPNRGGAAAEDRQDLGSKKEGLWEGEASRHGRERWPSTAFATGLTGERWETVTAVPGGEEVVTEDLRTLAKPTAQHEEVGNGGKRWPEATVTVMTSRNWGNGAVAELARAAVKLVVVAP</sequence>
<feature type="region of interest" description="Disordered" evidence="1">
    <location>
        <begin position="1"/>
        <end position="103"/>
    </location>
</feature>
<proteinExistence type="predicted"/>
<evidence type="ECO:0000313" key="2">
    <source>
        <dbReference type="EMBL" id="AAR01747.1"/>
    </source>
</evidence>
<dbReference type="AlphaFoldDB" id="Q75J47"/>
<reference evidence="3" key="1">
    <citation type="journal article" date="2005" name="Nature">
        <title>The map-based sequence of the rice genome.</title>
        <authorList>
            <consortium name="International rice genome sequencing project (IRGSP)"/>
            <person name="Matsumoto T."/>
            <person name="Wu J."/>
            <person name="Kanamori H."/>
            <person name="Katayose Y."/>
            <person name="Fujisawa M."/>
            <person name="Namiki N."/>
            <person name="Mizuno H."/>
            <person name="Yamamoto K."/>
            <person name="Antonio B.A."/>
            <person name="Baba T."/>
            <person name="Sakata K."/>
            <person name="Nagamura Y."/>
            <person name="Aoki H."/>
            <person name="Arikawa K."/>
            <person name="Arita K."/>
            <person name="Bito T."/>
            <person name="Chiden Y."/>
            <person name="Fujitsuka N."/>
            <person name="Fukunaka R."/>
            <person name="Hamada M."/>
            <person name="Harada C."/>
            <person name="Hayashi A."/>
            <person name="Hijishita S."/>
            <person name="Honda M."/>
            <person name="Hosokawa S."/>
            <person name="Ichikawa Y."/>
            <person name="Idonuma A."/>
            <person name="Iijima M."/>
            <person name="Ikeda M."/>
            <person name="Ikeno M."/>
            <person name="Ito K."/>
            <person name="Ito S."/>
            <person name="Ito T."/>
            <person name="Ito Y."/>
            <person name="Ito Y."/>
            <person name="Iwabuchi A."/>
            <person name="Kamiya K."/>
            <person name="Karasawa W."/>
            <person name="Kurita K."/>
            <person name="Katagiri S."/>
            <person name="Kikuta A."/>
            <person name="Kobayashi H."/>
            <person name="Kobayashi N."/>
            <person name="Machita K."/>
            <person name="Maehara T."/>
            <person name="Masukawa M."/>
            <person name="Mizubayashi T."/>
            <person name="Mukai Y."/>
            <person name="Nagasaki H."/>
            <person name="Nagata Y."/>
            <person name="Naito S."/>
            <person name="Nakashima M."/>
            <person name="Nakama Y."/>
            <person name="Nakamichi Y."/>
            <person name="Nakamura M."/>
            <person name="Meguro A."/>
            <person name="Negishi M."/>
            <person name="Ohta I."/>
            <person name="Ohta T."/>
            <person name="Okamoto M."/>
            <person name="Ono N."/>
            <person name="Saji S."/>
            <person name="Sakaguchi M."/>
            <person name="Sakai K."/>
            <person name="Shibata M."/>
            <person name="Shimokawa T."/>
            <person name="Song J."/>
            <person name="Takazaki Y."/>
            <person name="Terasawa K."/>
            <person name="Tsugane M."/>
            <person name="Tsuji K."/>
            <person name="Ueda S."/>
            <person name="Waki K."/>
            <person name="Yamagata H."/>
            <person name="Yamamoto M."/>
            <person name="Yamamoto S."/>
            <person name="Yamane H."/>
            <person name="Yoshiki S."/>
            <person name="Yoshihara R."/>
            <person name="Yukawa K."/>
            <person name="Zhong H."/>
            <person name="Yano M."/>
            <person name="Yuan Q."/>
            <person name="Ouyang S."/>
            <person name="Liu J."/>
            <person name="Jones K.M."/>
            <person name="Gansberger K."/>
            <person name="Moffat K."/>
            <person name="Hill J."/>
            <person name="Bera J."/>
            <person name="Fadrosh D."/>
            <person name="Jin S."/>
            <person name="Johri S."/>
            <person name="Kim M."/>
            <person name="Overton L."/>
            <person name="Reardon M."/>
            <person name="Tsitrin T."/>
            <person name="Vuong H."/>
            <person name="Weaver B."/>
            <person name="Ciecko A."/>
            <person name="Tallon L."/>
            <person name="Jackson J."/>
            <person name="Pai G."/>
            <person name="Aken S.V."/>
            <person name="Utterback T."/>
            <person name="Reidmuller S."/>
            <person name="Feldblyum T."/>
            <person name="Hsiao J."/>
            <person name="Zismann V."/>
            <person name="Iobst S."/>
            <person name="de Vazeille A.R."/>
            <person name="Buell C.R."/>
            <person name="Ying K."/>
            <person name="Li Y."/>
            <person name="Lu T."/>
            <person name="Huang Y."/>
            <person name="Zhao Q."/>
            <person name="Feng Q."/>
            <person name="Zhang L."/>
            <person name="Zhu J."/>
            <person name="Weng Q."/>
            <person name="Mu J."/>
            <person name="Lu Y."/>
            <person name="Fan D."/>
            <person name="Liu Y."/>
            <person name="Guan J."/>
            <person name="Zhang Y."/>
            <person name="Yu S."/>
            <person name="Liu X."/>
            <person name="Zhang Y."/>
            <person name="Hong G."/>
            <person name="Han B."/>
            <person name="Choisne N."/>
            <person name="Demange N."/>
            <person name="Orjeda G."/>
            <person name="Samain S."/>
            <person name="Cattolico L."/>
            <person name="Pelletier E."/>
            <person name="Couloux A."/>
            <person name="Segurens B."/>
            <person name="Wincker P."/>
            <person name="D'Hont A."/>
            <person name="Scarpelli C."/>
            <person name="Weissenbach J."/>
            <person name="Salanoubat M."/>
            <person name="Quetier F."/>
            <person name="Yu Y."/>
            <person name="Kim H.R."/>
            <person name="Rambo T."/>
            <person name="Currie J."/>
            <person name="Collura K."/>
            <person name="Luo M."/>
            <person name="Yang T."/>
            <person name="Ammiraju J.S.S."/>
            <person name="Engler F."/>
            <person name="Soderlund C."/>
            <person name="Wing R.A."/>
            <person name="Palmer L.E."/>
            <person name="de la Bastide M."/>
            <person name="Spiegel L."/>
            <person name="Nascimento L."/>
            <person name="Zutavern T."/>
            <person name="O'Shaughnessy A."/>
            <person name="Dike S."/>
            <person name="Dedhia N."/>
            <person name="Preston R."/>
            <person name="Balija V."/>
            <person name="McCombie W.R."/>
            <person name="Chow T."/>
            <person name="Chen H."/>
            <person name="Chung M."/>
            <person name="Chen C."/>
            <person name="Shaw J."/>
            <person name="Wu H."/>
            <person name="Hsiao K."/>
            <person name="Chao Y."/>
            <person name="Chu M."/>
            <person name="Cheng C."/>
            <person name="Hour A."/>
            <person name="Lee P."/>
            <person name="Lin S."/>
            <person name="Lin Y."/>
            <person name="Liou J."/>
            <person name="Liu S."/>
            <person name="Hsing Y."/>
            <person name="Raghuvanshi S."/>
            <person name="Mohanty A."/>
            <person name="Bharti A.K."/>
            <person name="Gaur A."/>
            <person name="Gupta V."/>
            <person name="Kumar D."/>
            <person name="Ravi V."/>
            <person name="Vij S."/>
            <person name="Kapur A."/>
            <person name="Khurana P."/>
            <person name="Khurana P."/>
            <person name="Khurana J.P."/>
            <person name="Tyagi A.K."/>
            <person name="Gaikwad K."/>
            <person name="Singh A."/>
            <person name="Dalal V."/>
            <person name="Srivastava S."/>
            <person name="Dixit A."/>
            <person name="Pal A.K."/>
            <person name="Ghazi I.A."/>
            <person name="Yadav M."/>
            <person name="Pandit A."/>
            <person name="Bhargava A."/>
            <person name="Sureshbabu K."/>
            <person name="Batra K."/>
            <person name="Sharma T.R."/>
            <person name="Mohapatra T."/>
            <person name="Singh N.K."/>
            <person name="Messing J."/>
            <person name="Nelson A.B."/>
            <person name="Fuks G."/>
            <person name="Kavchok S."/>
            <person name="Keizer G."/>
            <person name="Linton E."/>
            <person name="Llaca V."/>
            <person name="Song R."/>
            <person name="Tanyolac B."/>
            <person name="Young S."/>
            <person name="Ho-Il K."/>
            <person name="Hahn J.H."/>
            <person name="Sangsakoo G."/>
            <person name="Vanavichit A."/>
            <person name="de Mattos Luiz.A.T."/>
            <person name="Zimmer P.D."/>
            <person name="Malone G."/>
            <person name="Dellagostin O."/>
            <person name="de Oliveira A.C."/>
            <person name="Bevan M."/>
            <person name="Bancroft I."/>
            <person name="Minx P."/>
            <person name="Cordum H."/>
            <person name="Wilson R."/>
            <person name="Cheng Z."/>
            <person name="Jin W."/>
            <person name="Jiang J."/>
            <person name="Leong S.A."/>
            <person name="Iwama H."/>
            <person name="Gojobori T."/>
            <person name="Itoh T."/>
            <person name="Niimura Y."/>
            <person name="Fujii Y."/>
            <person name="Habara T."/>
            <person name="Sakai H."/>
            <person name="Sato Y."/>
            <person name="Wilson G."/>
            <person name="Kumar K."/>
            <person name="McCouch S."/>
            <person name="Juretic N."/>
            <person name="Hoen D."/>
            <person name="Wright S."/>
            <person name="Bruskiewich R."/>
            <person name="Bureau T."/>
            <person name="Miyao A."/>
            <person name="Hirochika H."/>
            <person name="Nishikawa T."/>
            <person name="Kadowaki K."/>
            <person name="Sugiura M."/>
            <person name="Burr B."/>
            <person name="Sasaki T."/>
        </authorList>
    </citation>
    <scope>NUCLEOTIDE SEQUENCE [LARGE SCALE GENOMIC DNA]</scope>
    <source>
        <strain evidence="3">cv. Nipponbare</strain>
    </source>
</reference>
<evidence type="ECO:0000313" key="3">
    <source>
        <dbReference type="Proteomes" id="UP000000763"/>
    </source>
</evidence>
<reference evidence="3" key="2">
    <citation type="journal article" date="2008" name="Nucleic Acids Res.">
        <title>The rice annotation project database (RAP-DB): 2008 update.</title>
        <authorList>
            <consortium name="The rice annotation project (RAP)"/>
        </authorList>
    </citation>
    <scope>GENOME REANNOTATION</scope>
    <source>
        <strain evidence="3">cv. Nipponbare</strain>
    </source>
</reference>
<protein>
    <submittedName>
        <fullName evidence="2">Uncharacterized protein</fullName>
    </submittedName>
</protein>
<organism evidence="2 3">
    <name type="scientific">Oryza sativa subsp. japonica</name>
    <name type="common">Rice</name>
    <dbReference type="NCBI Taxonomy" id="39947"/>
    <lineage>
        <taxon>Eukaryota</taxon>
        <taxon>Viridiplantae</taxon>
        <taxon>Streptophyta</taxon>
        <taxon>Embryophyta</taxon>
        <taxon>Tracheophyta</taxon>
        <taxon>Spermatophyta</taxon>
        <taxon>Magnoliopsida</taxon>
        <taxon>Liliopsida</taxon>
        <taxon>Poales</taxon>
        <taxon>Poaceae</taxon>
        <taxon>BOP clade</taxon>
        <taxon>Oryzoideae</taxon>
        <taxon>Oryzeae</taxon>
        <taxon>Oryzinae</taxon>
        <taxon>Oryza</taxon>
        <taxon>Oryza sativa</taxon>
    </lineage>
</organism>
<evidence type="ECO:0000256" key="1">
    <source>
        <dbReference type="SAM" id="MobiDB-lite"/>
    </source>
</evidence>
<gene>
    <name evidence="2" type="primary">OSJNBa0066H15.4</name>
</gene>